<comment type="pathway">
    <text evidence="3 12">Cofactor biosynthesis; riboflavin biosynthesis; 5-amino-6-(D-ribitylamino)uracil from GTP: step 3/4.</text>
</comment>
<dbReference type="UniPathway" id="UPA00275">
    <property type="reaction ID" value="UER00401"/>
</dbReference>
<dbReference type="CDD" id="cd01284">
    <property type="entry name" value="Riboflavin_deaminase-reductase"/>
    <property type="match status" value="1"/>
</dbReference>
<feature type="binding site" evidence="14">
    <location>
        <position position="205"/>
    </location>
    <ligand>
        <name>NADP(+)</name>
        <dbReference type="ChEBI" id="CHEBI:58349"/>
    </ligand>
</feature>
<comment type="function">
    <text evidence="1 12">Converts 2,5-diamino-6-(ribosylamino)-4(3h)-pyrimidinone 5'-phosphate into 5-amino-6-(ribosylamino)-2,4(1h,3h)-pyrimidinedione 5'-phosphate.</text>
</comment>
<dbReference type="InterPro" id="IPR002125">
    <property type="entry name" value="CMP_dCMP_dom"/>
</dbReference>
<dbReference type="NCBIfam" id="TIGR00326">
    <property type="entry name" value="eubact_ribD"/>
    <property type="match status" value="1"/>
</dbReference>
<keyword evidence="11" id="KW-0511">Multifunctional enzyme</keyword>
<feature type="binding site" evidence="14">
    <location>
        <begin position="301"/>
        <end position="307"/>
    </location>
    <ligand>
        <name>NADP(+)</name>
        <dbReference type="ChEBI" id="CHEBI:58349"/>
    </ligand>
</feature>
<keyword evidence="12" id="KW-0378">Hydrolase</keyword>
<dbReference type="InterPro" id="IPR011549">
    <property type="entry name" value="RibD_C"/>
</dbReference>
<dbReference type="PANTHER" id="PTHR38011:SF7">
    <property type="entry name" value="2,5-DIAMINO-6-RIBOSYLAMINO-4(3H)-PYRIMIDINONE 5'-PHOSPHATE REDUCTASE"/>
    <property type="match status" value="1"/>
</dbReference>
<evidence type="ECO:0000256" key="13">
    <source>
        <dbReference type="PIRSR" id="PIRSR006769-1"/>
    </source>
</evidence>
<keyword evidence="9 12" id="KW-0521">NADP</keyword>
<feature type="binding site" evidence="14">
    <location>
        <position position="179"/>
    </location>
    <ligand>
        <name>NADP(+)</name>
        <dbReference type="ChEBI" id="CHEBI:58349"/>
    </ligand>
</feature>
<feature type="active site" description="Proton donor" evidence="13">
    <location>
        <position position="58"/>
    </location>
</feature>
<feature type="binding site" evidence="14">
    <location>
        <position position="231"/>
    </location>
    <ligand>
        <name>NADP(+)</name>
        <dbReference type="ChEBI" id="CHEBI:58349"/>
    </ligand>
</feature>
<feature type="binding site" evidence="15">
    <location>
        <position position="84"/>
    </location>
    <ligand>
        <name>Zn(2+)</name>
        <dbReference type="ChEBI" id="CHEBI:29105"/>
        <note>catalytic</note>
    </ligand>
</feature>
<evidence type="ECO:0000256" key="11">
    <source>
        <dbReference type="ARBA" id="ARBA00023268"/>
    </source>
</evidence>
<evidence type="ECO:0000256" key="6">
    <source>
        <dbReference type="ARBA" id="ARBA00022619"/>
    </source>
</evidence>
<evidence type="ECO:0000256" key="5">
    <source>
        <dbReference type="ARBA" id="ARBA00007417"/>
    </source>
</evidence>
<keyword evidence="6 12" id="KW-0686">Riboflavin biosynthesis</keyword>
<sequence length="382" mass="41189">MNARNAIDDERWMRQALALAESVMYITAPNPRVACLIVRDGQLLASGATQVAGGPHAEVMALRQAAGRGLDAAGATVYVTLEPCSHYGRTPPCADALIAARPARVVVAMRDPNPLVGGQGIAKLRAAGIEVTTMVCAAQALALNPGFVARMTRKTPWLWLKLAASLDGRIALDNGQSQWITGPAARADGHHWRARSCVVLTGSGTVRADDPQMNVRHVDTARPPAKAIIDTRFEVDENARIFDGTKTWVFTKLSDKAKAARLADRNVQVVEMPASGGRVDLPSVMRWLGEHEVNEVHVEAGSRLSGALLQAQCVDELLVYTAPVLLGPGMGMACLPALEDLAQAQRFEFIDTQSVAPDLRLRARHIERWKALLQTVQTGNIE</sequence>
<evidence type="ECO:0000256" key="9">
    <source>
        <dbReference type="ARBA" id="ARBA00022857"/>
    </source>
</evidence>
<dbReference type="EC" id="1.1.1.193" evidence="12"/>
<dbReference type="Proteomes" id="UP000184226">
    <property type="component" value="Unassembled WGS sequence"/>
</dbReference>
<dbReference type="RefSeq" id="WP_281255549.1">
    <property type="nucleotide sequence ID" value="NZ_FQXE01000003.1"/>
</dbReference>
<keyword evidence="7 12" id="KW-0479">Metal-binding</keyword>
<name>A0A1M5TY75_9BURK</name>
<dbReference type="GO" id="GO:0009231">
    <property type="term" value="P:riboflavin biosynthetic process"/>
    <property type="evidence" value="ECO:0007669"/>
    <property type="project" value="UniProtKB-UniPathway"/>
</dbReference>
<evidence type="ECO:0000256" key="14">
    <source>
        <dbReference type="PIRSR" id="PIRSR006769-2"/>
    </source>
</evidence>
<dbReference type="SUPFAM" id="SSF53597">
    <property type="entry name" value="Dihydrofolate reductase-like"/>
    <property type="match status" value="1"/>
</dbReference>
<evidence type="ECO:0000256" key="7">
    <source>
        <dbReference type="ARBA" id="ARBA00022723"/>
    </source>
</evidence>
<evidence type="ECO:0000313" key="18">
    <source>
        <dbReference type="Proteomes" id="UP000184226"/>
    </source>
</evidence>
<protein>
    <recommendedName>
        <fullName evidence="12">Riboflavin biosynthesis protein RibD</fullName>
    </recommendedName>
    <domain>
        <recommendedName>
            <fullName evidence="12">Diaminohydroxyphosphoribosylaminopyrimidine deaminase</fullName>
            <shortName evidence="12">DRAP deaminase</shortName>
            <ecNumber evidence="12">3.5.4.26</ecNumber>
        </recommendedName>
        <alternativeName>
            <fullName evidence="12">Riboflavin-specific deaminase</fullName>
        </alternativeName>
    </domain>
    <domain>
        <recommendedName>
            <fullName evidence="12">5-amino-6-(5-phosphoribosylamino)uracil reductase</fullName>
            <ecNumber evidence="12">1.1.1.193</ecNumber>
        </recommendedName>
        <alternativeName>
            <fullName evidence="12">HTP reductase</fullName>
        </alternativeName>
    </domain>
</protein>
<dbReference type="GO" id="GO:0008835">
    <property type="term" value="F:diaminohydroxyphosphoribosylaminopyrimidine deaminase activity"/>
    <property type="evidence" value="ECO:0007669"/>
    <property type="project" value="UniProtKB-EC"/>
</dbReference>
<comment type="cofactor">
    <cofactor evidence="12 15">
        <name>Zn(2+)</name>
        <dbReference type="ChEBI" id="CHEBI:29105"/>
    </cofactor>
    <text evidence="12 15">Binds 1 zinc ion.</text>
</comment>
<dbReference type="InterPro" id="IPR016192">
    <property type="entry name" value="APOBEC/CMP_deaminase_Zn-bd"/>
</dbReference>
<feature type="binding site" evidence="14">
    <location>
        <position position="193"/>
    </location>
    <ligand>
        <name>substrate</name>
    </ligand>
</feature>
<reference evidence="17 18" key="1">
    <citation type="submission" date="2016-11" db="EMBL/GenBank/DDBJ databases">
        <authorList>
            <person name="Jaros S."/>
            <person name="Januszkiewicz K."/>
            <person name="Wedrychowicz H."/>
        </authorList>
    </citation>
    <scope>NUCLEOTIDE SEQUENCE [LARGE SCALE GENOMIC DNA]</scope>
    <source>
        <strain evidence="17 18">CGMCC 1.10190</strain>
    </source>
</reference>
<gene>
    <name evidence="17" type="ORF">SAMN04488135_103508</name>
</gene>
<dbReference type="InterPro" id="IPR050765">
    <property type="entry name" value="Riboflavin_Biosynth_HTPR"/>
</dbReference>
<dbReference type="GO" id="GO:0008270">
    <property type="term" value="F:zinc ion binding"/>
    <property type="evidence" value="ECO:0007669"/>
    <property type="project" value="InterPro"/>
</dbReference>
<dbReference type="Gene3D" id="3.40.140.10">
    <property type="entry name" value="Cytidine Deaminase, domain 2"/>
    <property type="match status" value="1"/>
</dbReference>
<dbReference type="InterPro" id="IPR024072">
    <property type="entry name" value="DHFR-like_dom_sf"/>
</dbReference>
<keyword evidence="10 12" id="KW-0560">Oxidoreductase</keyword>
<dbReference type="PANTHER" id="PTHR38011">
    <property type="entry name" value="DIHYDROFOLATE REDUCTASE FAMILY PROTEIN (AFU_ORTHOLOGUE AFUA_8G06820)"/>
    <property type="match status" value="1"/>
</dbReference>
<evidence type="ECO:0000256" key="8">
    <source>
        <dbReference type="ARBA" id="ARBA00022833"/>
    </source>
</evidence>
<comment type="catalytic activity">
    <reaction evidence="12">
        <text>5-amino-6-(5-phospho-D-ribitylamino)uracil + NADP(+) = 5-amino-6-(5-phospho-D-ribosylamino)uracil + NADPH + H(+)</text>
        <dbReference type="Rhea" id="RHEA:17845"/>
        <dbReference type="ChEBI" id="CHEBI:15378"/>
        <dbReference type="ChEBI" id="CHEBI:57783"/>
        <dbReference type="ChEBI" id="CHEBI:58349"/>
        <dbReference type="ChEBI" id="CHEBI:58421"/>
        <dbReference type="ChEBI" id="CHEBI:58453"/>
        <dbReference type="EC" id="1.1.1.193"/>
    </reaction>
</comment>
<feature type="binding site" evidence="14">
    <location>
        <position position="209"/>
    </location>
    <ligand>
        <name>NADP(+)</name>
        <dbReference type="ChEBI" id="CHEBI:58349"/>
    </ligand>
</feature>
<feature type="binding site" evidence="14">
    <location>
        <position position="163"/>
    </location>
    <ligand>
        <name>NADP(+)</name>
        <dbReference type="ChEBI" id="CHEBI:58349"/>
    </ligand>
</feature>
<dbReference type="GO" id="GO:0008703">
    <property type="term" value="F:5-amino-6-(5-phosphoribosylamino)uracil reductase activity"/>
    <property type="evidence" value="ECO:0007669"/>
    <property type="project" value="UniProtKB-EC"/>
</dbReference>
<feature type="binding site" evidence="15">
    <location>
        <position position="56"/>
    </location>
    <ligand>
        <name>Zn(2+)</name>
        <dbReference type="ChEBI" id="CHEBI:29105"/>
        <note>catalytic</note>
    </ligand>
</feature>
<dbReference type="InterPro" id="IPR002734">
    <property type="entry name" value="RibDG_C"/>
</dbReference>
<evidence type="ECO:0000256" key="4">
    <source>
        <dbReference type="ARBA" id="ARBA00005259"/>
    </source>
</evidence>
<evidence type="ECO:0000256" key="2">
    <source>
        <dbReference type="ARBA" id="ARBA00004882"/>
    </source>
</evidence>
<evidence type="ECO:0000256" key="1">
    <source>
        <dbReference type="ARBA" id="ARBA00002151"/>
    </source>
</evidence>
<keyword evidence="18" id="KW-1185">Reference proteome</keyword>
<dbReference type="InterPro" id="IPR004794">
    <property type="entry name" value="Eubact_RibD"/>
</dbReference>
<dbReference type="PROSITE" id="PS00903">
    <property type="entry name" value="CYT_DCMP_DEAMINASES_1"/>
    <property type="match status" value="1"/>
</dbReference>
<evidence type="ECO:0000256" key="12">
    <source>
        <dbReference type="PIRNR" id="PIRNR006769"/>
    </source>
</evidence>
<accession>A0A1M5TY75</accession>
<evidence type="ECO:0000256" key="15">
    <source>
        <dbReference type="PIRSR" id="PIRSR006769-3"/>
    </source>
</evidence>
<keyword evidence="8 12" id="KW-0862">Zinc</keyword>
<dbReference type="Gene3D" id="3.40.430.10">
    <property type="entry name" value="Dihydrofolate Reductase, subunit A"/>
    <property type="match status" value="1"/>
</dbReference>
<dbReference type="Pfam" id="PF00383">
    <property type="entry name" value="dCMP_cyt_deam_1"/>
    <property type="match status" value="1"/>
</dbReference>
<feature type="binding site" evidence="14">
    <location>
        <position position="177"/>
    </location>
    <ligand>
        <name>substrate</name>
    </ligand>
</feature>
<dbReference type="PIRSF" id="PIRSF006769">
    <property type="entry name" value="RibD"/>
    <property type="match status" value="1"/>
</dbReference>
<evidence type="ECO:0000259" key="16">
    <source>
        <dbReference type="PROSITE" id="PS51747"/>
    </source>
</evidence>
<dbReference type="Pfam" id="PF01872">
    <property type="entry name" value="RibD_C"/>
    <property type="match status" value="1"/>
</dbReference>
<dbReference type="EMBL" id="FQXE01000003">
    <property type="protein sequence ID" value="SHH55343.1"/>
    <property type="molecule type" value="Genomic_DNA"/>
</dbReference>
<dbReference type="SUPFAM" id="SSF53927">
    <property type="entry name" value="Cytidine deaminase-like"/>
    <property type="match status" value="1"/>
</dbReference>
<dbReference type="GO" id="GO:0050661">
    <property type="term" value="F:NADP binding"/>
    <property type="evidence" value="ECO:0007669"/>
    <property type="project" value="InterPro"/>
</dbReference>
<dbReference type="STRING" id="658167.SAMN04488135_103508"/>
<comment type="similarity">
    <text evidence="5 12">In the C-terminal section; belongs to the HTP reductase family.</text>
</comment>
<feature type="domain" description="CMP/dCMP-type deaminase" evidence="16">
    <location>
        <begin position="7"/>
        <end position="132"/>
    </location>
</feature>
<feature type="binding site" evidence="15">
    <location>
        <position position="93"/>
    </location>
    <ligand>
        <name>Zn(2+)</name>
        <dbReference type="ChEBI" id="CHEBI:29105"/>
        <note>catalytic</note>
    </ligand>
</feature>
<proteinExistence type="inferred from homology"/>
<comment type="similarity">
    <text evidence="4 12">In the N-terminal section; belongs to the cytidine and deoxycytidylate deaminase family.</text>
</comment>
<organism evidence="17 18">
    <name type="scientific">Pollutimonas bauzanensis</name>
    <dbReference type="NCBI Taxonomy" id="658167"/>
    <lineage>
        <taxon>Bacteria</taxon>
        <taxon>Pseudomonadati</taxon>
        <taxon>Pseudomonadota</taxon>
        <taxon>Betaproteobacteria</taxon>
        <taxon>Burkholderiales</taxon>
        <taxon>Alcaligenaceae</taxon>
        <taxon>Pollutimonas</taxon>
    </lineage>
</organism>
<dbReference type="AlphaFoldDB" id="A0A1M5TY75"/>
<comment type="catalytic activity">
    <reaction evidence="12">
        <text>2,5-diamino-6-hydroxy-4-(5-phosphoribosylamino)-pyrimidine + H2O + H(+) = 5-amino-6-(5-phospho-D-ribosylamino)uracil + NH4(+)</text>
        <dbReference type="Rhea" id="RHEA:21868"/>
        <dbReference type="ChEBI" id="CHEBI:15377"/>
        <dbReference type="ChEBI" id="CHEBI:15378"/>
        <dbReference type="ChEBI" id="CHEBI:28938"/>
        <dbReference type="ChEBI" id="CHEBI:58453"/>
        <dbReference type="ChEBI" id="CHEBI:58614"/>
        <dbReference type="EC" id="3.5.4.26"/>
    </reaction>
</comment>
<dbReference type="PROSITE" id="PS51747">
    <property type="entry name" value="CYT_DCMP_DEAMINASES_2"/>
    <property type="match status" value="1"/>
</dbReference>
<evidence type="ECO:0000256" key="10">
    <source>
        <dbReference type="ARBA" id="ARBA00023002"/>
    </source>
</evidence>
<dbReference type="EC" id="3.5.4.26" evidence="12"/>
<feature type="binding site" evidence="14">
    <location>
        <position position="216"/>
    </location>
    <ligand>
        <name>substrate</name>
    </ligand>
</feature>
<evidence type="ECO:0000313" key="17">
    <source>
        <dbReference type="EMBL" id="SHH55343.1"/>
    </source>
</evidence>
<evidence type="ECO:0000256" key="3">
    <source>
        <dbReference type="ARBA" id="ARBA00004910"/>
    </source>
</evidence>
<dbReference type="InterPro" id="IPR016193">
    <property type="entry name" value="Cytidine_deaminase-like"/>
</dbReference>
<feature type="binding site" evidence="14">
    <location>
        <position position="299"/>
    </location>
    <ligand>
        <name>substrate</name>
    </ligand>
</feature>
<comment type="pathway">
    <text evidence="2 12">Cofactor biosynthesis; riboflavin biosynthesis; 5-amino-6-(D-ribitylamino)uracil from GTP: step 2/4.</text>
</comment>
<dbReference type="NCBIfam" id="TIGR00227">
    <property type="entry name" value="ribD_Cterm"/>
    <property type="match status" value="1"/>
</dbReference>